<dbReference type="GO" id="GO:0000398">
    <property type="term" value="P:mRNA splicing, via spliceosome"/>
    <property type="evidence" value="ECO:0007669"/>
    <property type="project" value="EnsemblFungi"/>
</dbReference>
<evidence type="ECO:0000259" key="7">
    <source>
        <dbReference type="PROSITE" id="PS50102"/>
    </source>
</evidence>
<dbReference type="SMART" id="SM00360">
    <property type="entry name" value="RRM"/>
    <property type="match status" value="1"/>
</dbReference>
<dbReference type="STRING" id="1382522.W6MIG8"/>
<dbReference type="OrthoDB" id="4207594at2759"/>
<keyword evidence="3" id="KW-0539">Nucleus</keyword>
<dbReference type="GO" id="GO:0003729">
    <property type="term" value="F:mRNA binding"/>
    <property type="evidence" value="ECO:0007669"/>
    <property type="project" value="EnsemblFungi"/>
</dbReference>
<proteinExistence type="predicted"/>
<gene>
    <name evidence="8" type="ORF">KUCA_T00001912001</name>
</gene>
<evidence type="ECO:0000313" key="9">
    <source>
        <dbReference type="Proteomes" id="UP000019384"/>
    </source>
</evidence>
<dbReference type="InterPro" id="IPR022023">
    <property type="entry name" value="U1snRNP70_N"/>
</dbReference>
<accession>W6MIG8</accession>
<feature type="region of interest" description="Disordered" evidence="6">
    <location>
        <begin position="192"/>
        <end position="268"/>
    </location>
</feature>
<dbReference type="Gene3D" id="3.30.70.330">
    <property type="match status" value="1"/>
</dbReference>
<dbReference type="PROSITE" id="PS50102">
    <property type="entry name" value="RRM"/>
    <property type="match status" value="1"/>
</dbReference>
<evidence type="ECO:0000256" key="2">
    <source>
        <dbReference type="ARBA" id="ARBA00022884"/>
    </source>
</evidence>
<evidence type="ECO:0000256" key="4">
    <source>
        <dbReference type="ARBA" id="ARBA00023274"/>
    </source>
</evidence>
<evidence type="ECO:0000256" key="3">
    <source>
        <dbReference type="ARBA" id="ARBA00023242"/>
    </source>
</evidence>
<evidence type="ECO:0000256" key="1">
    <source>
        <dbReference type="ARBA" id="ARBA00004123"/>
    </source>
</evidence>
<dbReference type="EMBL" id="HG793126">
    <property type="protein sequence ID" value="CDK25941.1"/>
    <property type="molecule type" value="Genomic_DNA"/>
</dbReference>
<name>W6MIG8_9ASCO</name>
<dbReference type="InterPro" id="IPR012677">
    <property type="entry name" value="Nucleotide-bd_a/b_plait_sf"/>
</dbReference>
<dbReference type="PANTHER" id="PTHR13952:SF5">
    <property type="entry name" value="U1 SMALL NUCLEAR RIBONUCLEOPROTEIN 70 KDA"/>
    <property type="match status" value="1"/>
</dbReference>
<dbReference type="PANTHER" id="PTHR13952">
    <property type="entry name" value="U1 SMALL NUCLEAR RIBONUCLEOPROTEIN 70 KD"/>
    <property type="match status" value="1"/>
</dbReference>
<dbReference type="GO" id="GO:0000243">
    <property type="term" value="C:commitment complex"/>
    <property type="evidence" value="ECO:0007669"/>
    <property type="project" value="EnsemblFungi"/>
</dbReference>
<feature type="domain" description="RRM" evidence="7">
    <location>
        <begin position="99"/>
        <end position="178"/>
    </location>
</feature>
<dbReference type="GO" id="GO:0071004">
    <property type="term" value="C:U2-type prespliceosome"/>
    <property type="evidence" value="ECO:0007669"/>
    <property type="project" value="EnsemblFungi"/>
</dbReference>
<dbReference type="AlphaFoldDB" id="W6MIG8"/>
<comment type="subcellular location">
    <subcellularLocation>
        <location evidence="1">Nucleus</location>
    </subcellularLocation>
</comment>
<keyword evidence="4" id="KW-0687">Ribonucleoprotein</keyword>
<dbReference type="Pfam" id="PF12220">
    <property type="entry name" value="U1snRNP70_N"/>
    <property type="match status" value="1"/>
</dbReference>
<dbReference type="GO" id="GO:0071011">
    <property type="term" value="C:precatalytic spliceosome"/>
    <property type="evidence" value="ECO:0007669"/>
    <property type="project" value="TreeGrafter"/>
</dbReference>
<dbReference type="Pfam" id="PF00076">
    <property type="entry name" value="RRM_1"/>
    <property type="match status" value="1"/>
</dbReference>
<reference evidence="8" key="1">
    <citation type="submission" date="2013-12" db="EMBL/GenBank/DDBJ databases">
        <authorList>
            <person name="Genoscope - CEA"/>
        </authorList>
    </citation>
    <scope>NUCLEOTIDE SEQUENCE</scope>
    <source>
        <strain evidence="8">CBS 1993</strain>
    </source>
</reference>
<dbReference type="FunFam" id="3.30.70.330:FF:000132">
    <property type="entry name" value="Small nuclear ribonucleoprotein U11/U12 subunit 35"/>
    <property type="match status" value="1"/>
</dbReference>
<keyword evidence="9" id="KW-1185">Reference proteome</keyword>
<dbReference type="Proteomes" id="UP000019384">
    <property type="component" value="Unassembled WGS sequence"/>
</dbReference>
<evidence type="ECO:0000256" key="6">
    <source>
        <dbReference type="SAM" id="MobiDB-lite"/>
    </source>
</evidence>
<feature type="compositionally biased region" description="Basic residues" evidence="6">
    <location>
        <begin position="258"/>
        <end position="268"/>
    </location>
</feature>
<feature type="compositionally biased region" description="Polar residues" evidence="6">
    <location>
        <begin position="202"/>
        <end position="240"/>
    </location>
</feature>
<dbReference type="CDD" id="cd21615">
    <property type="entry name" value="RRM_SNP1_like"/>
    <property type="match status" value="1"/>
</dbReference>
<dbReference type="InterPro" id="IPR035979">
    <property type="entry name" value="RBD_domain_sf"/>
</dbReference>
<reference evidence="8" key="2">
    <citation type="submission" date="2014-02" db="EMBL/GenBank/DDBJ databases">
        <title>Complete DNA sequence of /Kuraishia capsulata/ illustrates novel genomic features among budding yeasts (/Saccharomycotina/).</title>
        <authorList>
            <person name="Morales L."/>
            <person name="Noel B."/>
            <person name="Porcel B."/>
            <person name="Marcet-Houben M."/>
            <person name="Hullo M-F."/>
            <person name="Sacerdot C."/>
            <person name="Tekaia F."/>
            <person name="Leh-Louis V."/>
            <person name="Despons L."/>
            <person name="Khanna V."/>
            <person name="Aury J-M."/>
            <person name="Barbe V."/>
            <person name="Couloux A."/>
            <person name="Labadie K."/>
            <person name="Pelletier E."/>
            <person name="Souciet J-L."/>
            <person name="Boekhout T."/>
            <person name="Gabaldon T."/>
            <person name="Wincker P."/>
            <person name="Dujon B."/>
        </authorList>
    </citation>
    <scope>NUCLEOTIDE SEQUENCE</scope>
    <source>
        <strain evidence="8">CBS 1993</strain>
    </source>
</reference>
<keyword evidence="2 5" id="KW-0694">RNA-binding</keyword>
<dbReference type="SUPFAM" id="SSF54928">
    <property type="entry name" value="RNA-binding domain, RBD"/>
    <property type="match status" value="1"/>
</dbReference>
<dbReference type="InterPro" id="IPR000504">
    <property type="entry name" value="RRM_dom"/>
</dbReference>
<dbReference type="InterPro" id="IPR051183">
    <property type="entry name" value="U1_U11-U12_snRNP_70-35kDa"/>
</dbReference>
<dbReference type="RefSeq" id="XP_022457951.1">
    <property type="nucleotide sequence ID" value="XM_022604140.1"/>
</dbReference>
<dbReference type="GO" id="GO:0005685">
    <property type="term" value="C:U1 snRNP"/>
    <property type="evidence" value="ECO:0007669"/>
    <property type="project" value="EnsemblFungi"/>
</dbReference>
<evidence type="ECO:0000313" key="8">
    <source>
        <dbReference type="EMBL" id="CDK25941.1"/>
    </source>
</evidence>
<dbReference type="GO" id="GO:0030619">
    <property type="term" value="F:U1 snRNA binding"/>
    <property type="evidence" value="ECO:0007669"/>
    <property type="project" value="EnsemblFungi"/>
</dbReference>
<dbReference type="HOGENOM" id="CLU_045151_4_1_1"/>
<dbReference type="GeneID" id="34519339"/>
<sequence>MDKYPPPIAKLFAPKPPLRHLEPIDVEPALRKTREVSGIAQFLALLSKPVNNDAEPAEAVKSRKSDKAKKLELQRSFLKDAVVKWNPESDPHINGDPYKTVFVGRLDYSVTELDLQQIFSNYGEVEKIRVVRDKDSNNSSRGYGFVLYKHTHDAKIAYDRANGLKIKNRAIVVDIERGRVVKNWKPRRLGGGLGGRTVKLAPQSQLPSHPTPRFSSGANSSHVSHNRNPYPSHGYNQSGYNDRGGYQNRFPPPYRGRGGGRARGRFRR</sequence>
<protein>
    <recommendedName>
        <fullName evidence="7">RRM domain-containing protein</fullName>
    </recommendedName>
</protein>
<evidence type="ECO:0000256" key="5">
    <source>
        <dbReference type="PROSITE-ProRule" id="PRU00176"/>
    </source>
</evidence>
<organism evidence="8 9">
    <name type="scientific">Kuraishia capsulata CBS 1993</name>
    <dbReference type="NCBI Taxonomy" id="1382522"/>
    <lineage>
        <taxon>Eukaryota</taxon>
        <taxon>Fungi</taxon>
        <taxon>Dikarya</taxon>
        <taxon>Ascomycota</taxon>
        <taxon>Saccharomycotina</taxon>
        <taxon>Pichiomycetes</taxon>
        <taxon>Pichiales</taxon>
        <taxon>Pichiaceae</taxon>
        <taxon>Kuraishia</taxon>
    </lineage>
</organism>